<dbReference type="InterPro" id="IPR000531">
    <property type="entry name" value="Beta-barrel_TonB"/>
</dbReference>
<evidence type="ECO:0000256" key="2">
    <source>
        <dbReference type="ARBA" id="ARBA00022448"/>
    </source>
</evidence>
<keyword evidence="8 15" id="KW-0675">Receptor</keyword>
<accession>A0A550JGM6</accession>
<evidence type="ECO:0000256" key="7">
    <source>
        <dbReference type="ARBA" id="ARBA00023136"/>
    </source>
</evidence>
<evidence type="ECO:0000256" key="8">
    <source>
        <dbReference type="ARBA" id="ARBA00023170"/>
    </source>
</evidence>
<dbReference type="GO" id="GO:0044718">
    <property type="term" value="P:siderophore transmembrane transport"/>
    <property type="evidence" value="ECO:0007669"/>
    <property type="project" value="TreeGrafter"/>
</dbReference>
<keyword evidence="6 11" id="KW-0798">TonB box</keyword>
<name>A0A550JGM6_9BACT</name>
<dbReference type="PANTHER" id="PTHR30069">
    <property type="entry name" value="TONB-DEPENDENT OUTER MEMBRANE RECEPTOR"/>
    <property type="match status" value="1"/>
</dbReference>
<dbReference type="EMBL" id="VJVV01000004">
    <property type="protein sequence ID" value="TRO82331.1"/>
    <property type="molecule type" value="Genomic_DNA"/>
</dbReference>
<evidence type="ECO:0000259" key="13">
    <source>
        <dbReference type="Pfam" id="PF00593"/>
    </source>
</evidence>
<dbReference type="Proteomes" id="UP000317155">
    <property type="component" value="Unassembled WGS sequence"/>
</dbReference>
<organism evidence="15 16">
    <name type="scientific">Trichloromonas acetexigens</name>
    <dbReference type="NCBI Taxonomy" id="38815"/>
    <lineage>
        <taxon>Bacteria</taxon>
        <taxon>Pseudomonadati</taxon>
        <taxon>Thermodesulfobacteriota</taxon>
        <taxon>Desulfuromonadia</taxon>
        <taxon>Desulfuromonadales</taxon>
        <taxon>Trichloromonadaceae</taxon>
        <taxon>Trichloromonas</taxon>
    </lineage>
</organism>
<dbReference type="OrthoDB" id="9800913at2"/>
<dbReference type="CDD" id="cd01347">
    <property type="entry name" value="ligand_gated_channel"/>
    <property type="match status" value="1"/>
</dbReference>
<evidence type="ECO:0000256" key="1">
    <source>
        <dbReference type="ARBA" id="ARBA00004571"/>
    </source>
</evidence>
<evidence type="ECO:0000256" key="3">
    <source>
        <dbReference type="ARBA" id="ARBA00022452"/>
    </source>
</evidence>
<evidence type="ECO:0000256" key="12">
    <source>
        <dbReference type="SAM" id="SignalP"/>
    </source>
</evidence>
<keyword evidence="2 10" id="KW-0813">Transport</keyword>
<evidence type="ECO:0000256" key="4">
    <source>
        <dbReference type="ARBA" id="ARBA00022692"/>
    </source>
</evidence>
<protein>
    <submittedName>
        <fullName evidence="15">TonB-dependent receptor</fullName>
    </submittedName>
</protein>
<keyword evidence="5 12" id="KW-0732">Signal</keyword>
<comment type="caution">
    <text evidence="15">The sequence shown here is derived from an EMBL/GenBank/DDBJ whole genome shotgun (WGS) entry which is preliminary data.</text>
</comment>
<reference evidence="15 16" key="1">
    <citation type="submission" date="2019-07" db="EMBL/GenBank/DDBJ databases">
        <title>Insights of Desulfuromonas acetexigens electromicrobiology.</title>
        <authorList>
            <person name="Katuri K."/>
            <person name="Sapireddy V."/>
            <person name="Shaw D.R."/>
            <person name="Saikaly P."/>
        </authorList>
    </citation>
    <scope>NUCLEOTIDE SEQUENCE [LARGE SCALE GENOMIC DNA]</scope>
    <source>
        <strain evidence="15 16">2873</strain>
    </source>
</reference>
<evidence type="ECO:0000313" key="15">
    <source>
        <dbReference type="EMBL" id="TRO82331.1"/>
    </source>
</evidence>
<evidence type="ECO:0000256" key="9">
    <source>
        <dbReference type="ARBA" id="ARBA00023237"/>
    </source>
</evidence>
<dbReference type="Pfam" id="PF00593">
    <property type="entry name" value="TonB_dep_Rec_b-barrel"/>
    <property type="match status" value="1"/>
</dbReference>
<dbReference type="PROSITE" id="PS52016">
    <property type="entry name" value="TONB_DEPENDENT_REC_3"/>
    <property type="match status" value="1"/>
</dbReference>
<gene>
    <name evidence="15" type="ORF">FL622_07065</name>
</gene>
<evidence type="ECO:0000256" key="11">
    <source>
        <dbReference type="RuleBase" id="RU003357"/>
    </source>
</evidence>
<dbReference type="InterPro" id="IPR039426">
    <property type="entry name" value="TonB-dep_rcpt-like"/>
</dbReference>
<feature type="signal peptide" evidence="12">
    <location>
        <begin position="1"/>
        <end position="26"/>
    </location>
</feature>
<dbReference type="PANTHER" id="PTHR30069:SF29">
    <property type="entry name" value="HEMOGLOBIN AND HEMOGLOBIN-HAPTOGLOBIN-BINDING PROTEIN 1-RELATED"/>
    <property type="match status" value="1"/>
</dbReference>
<evidence type="ECO:0000259" key="14">
    <source>
        <dbReference type="Pfam" id="PF07715"/>
    </source>
</evidence>
<evidence type="ECO:0000256" key="10">
    <source>
        <dbReference type="PROSITE-ProRule" id="PRU01360"/>
    </source>
</evidence>
<feature type="domain" description="TonB-dependent receptor plug" evidence="14">
    <location>
        <begin position="62"/>
        <end position="171"/>
    </location>
</feature>
<sequence length="697" mass="77435">MMRQWRRWLPALVLVVSFALPGTGRGADTAEPLLVAYNDGLAELYGDEEFVSIATGSKKPINRAPAVASVITAEDIRAMGATDLNQVLDTVPGLHVSLSTLSRLDAVYSIRGIHTGFNPQVLLLMNGIAFPELWTGAHPILFRLPVANIERIEVMRGPGSAIYGADAYAGVINIITKDATGLGGTVTGGRVGSFDSQEFWLQHGATYADWDVAFSFEWQTTDGDRDRVVKRDAQTTLDEIHGTRASLAPGALDTRYDLFNTRLEIGRGDWTFSLWNWRLEDAGVGAGAAQALDPEGCQSDNLYLADLAWHNTDLHPDWDLTARASYQYLDNNIKFHIYPPGAQLGETLSFPAGMIGRPDDSSRIAGVDLAAIYSGISKHKLRIGTGYKYQHMKTSETKNYGPGVVPGVITDVTDTPFVYAPDRSRKVLHLSLQDEWQFAPDWELTTGIRYDDFSDTGDTFNPRIALVWATRHNLTTKLLYGSAFRAPSFSELYAINNPVALGNPDLEPETIDTLELSFDYKPTLDLQLGLSLFAYQAKDLIEFVGTSSKTAENARDQDGRGLELEMDWKLTETLRLRGNYAWQRAEDEETGRRVADAPGQQAYLRADWRFRPDWVLSPQATWVGDRARAAGDLRDEIDDYTLVDVTLRRSNLLKHLDIALSAHNLFDEDAREPSGGQIPDDYPLAGRSIWLELSWRI</sequence>
<evidence type="ECO:0000313" key="16">
    <source>
        <dbReference type="Proteomes" id="UP000317155"/>
    </source>
</evidence>
<feature type="domain" description="TonB-dependent receptor-like beta-barrel" evidence="13">
    <location>
        <begin position="300"/>
        <end position="665"/>
    </location>
</feature>
<comment type="subcellular location">
    <subcellularLocation>
        <location evidence="1 10">Cell outer membrane</location>
        <topology evidence="1 10">Multi-pass membrane protein</topology>
    </subcellularLocation>
</comment>
<keyword evidence="7 10" id="KW-0472">Membrane</keyword>
<dbReference type="InterPro" id="IPR036942">
    <property type="entry name" value="Beta-barrel_TonB_sf"/>
</dbReference>
<keyword evidence="4 10" id="KW-0812">Transmembrane</keyword>
<proteinExistence type="inferred from homology"/>
<dbReference type="AlphaFoldDB" id="A0A550JGM6"/>
<evidence type="ECO:0000256" key="5">
    <source>
        <dbReference type="ARBA" id="ARBA00022729"/>
    </source>
</evidence>
<dbReference type="Gene3D" id="2.40.170.20">
    <property type="entry name" value="TonB-dependent receptor, beta-barrel domain"/>
    <property type="match status" value="1"/>
</dbReference>
<dbReference type="InterPro" id="IPR012910">
    <property type="entry name" value="Plug_dom"/>
</dbReference>
<dbReference type="Pfam" id="PF07715">
    <property type="entry name" value="Plug"/>
    <property type="match status" value="1"/>
</dbReference>
<dbReference type="Gene3D" id="2.170.130.10">
    <property type="entry name" value="TonB-dependent receptor, plug domain"/>
    <property type="match status" value="1"/>
</dbReference>
<dbReference type="GO" id="GO:0009279">
    <property type="term" value="C:cell outer membrane"/>
    <property type="evidence" value="ECO:0007669"/>
    <property type="project" value="UniProtKB-SubCell"/>
</dbReference>
<dbReference type="GO" id="GO:0015344">
    <property type="term" value="F:siderophore uptake transmembrane transporter activity"/>
    <property type="evidence" value="ECO:0007669"/>
    <property type="project" value="TreeGrafter"/>
</dbReference>
<keyword evidence="9 10" id="KW-0998">Cell outer membrane</keyword>
<comment type="similarity">
    <text evidence="10 11">Belongs to the TonB-dependent receptor family.</text>
</comment>
<feature type="chain" id="PRO_5022128324" evidence="12">
    <location>
        <begin position="27"/>
        <end position="697"/>
    </location>
</feature>
<keyword evidence="3 10" id="KW-1134">Transmembrane beta strand</keyword>
<dbReference type="RefSeq" id="WP_092057380.1">
    <property type="nucleotide sequence ID" value="NZ_FOJJ01000034.1"/>
</dbReference>
<evidence type="ECO:0000256" key="6">
    <source>
        <dbReference type="ARBA" id="ARBA00023077"/>
    </source>
</evidence>
<keyword evidence="16" id="KW-1185">Reference proteome</keyword>
<dbReference type="InterPro" id="IPR037066">
    <property type="entry name" value="Plug_dom_sf"/>
</dbReference>
<dbReference type="SUPFAM" id="SSF56935">
    <property type="entry name" value="Porins"/>
    <property type="match status" value="1"/>
</dbReference>